<keyword evidence="9" id="KW-1185">Reference proteome</keyword>
<keyword evidence="5" id="KW-0568">Pathogenesis-related protein</keyword>
<feature type="chain" id="PRO_5042139097" evidence="6">
    <location>
        <begin position="26"/>
        <end position="166"/>
    </location>
</feature>
<evidence type="ECO:0000313" key="9">
    <source>
        <dbReference type="Proteomes" id="UP001237642"/>
    </source>
</evidence>
<evidence type="ECO:0000313" key="8">
    <source>
        <dbReference type="EMBL" id="KAK1363112.1"/>
    </source>
</evidence>
<dbReference type="PANTHER" id="PTHR10334">
    <property type="entry name" value="CYSTEINE-RICH SECRETORY PROTEIN-RELATED"/>
    <property type="match status" value="1"/>
</dbReference>
<evidence type="ECO:0000256" key="3">
    <source>
        <dbReference type="ARBA" id="ARBA00022821"/>
    </source>
</evidence>
<accession>A0AAD8H8F3</accession>
<dbReference type="PROSITE" id="PS01010">
    <property type="entry name" value="CRISP_2"/>
    <property type="match status" value="1"/>
</dbReference>
<dbReference type="Pfam" id="PF00188">
    <property type="entry name" value="CAP"/>
    <property type="match status" value="1"/>
</dbReference>
<evidence type="ECO:0000256" key="6">
    <source>
        <dbReference type="SAM" id="SignalP"/>
    </source>
</evidence>
<dbReference type="PROSITE" id="PS01009">
    <property type="entry name" value="CRISP_1"/>
    <property type="match status" value="1"/>
</dbReference>
<dbReference type="Proteomes" id="UP001237642">
    <property type="component" value="Unassembled WGS sequence"/>
</dbReference>
<evidence type="ECO:0000256" key="1">
    <source>
        <dbReference type="ARBA" id="ARBA00009923"/>
    </source>
</evidence>
<organism evidence="8 9">
    <name type="scientific">Heracleum sosnowskyi</name>
    <dbReference type="NCBI Taxonomy" id="360622"/>
    <lineage>
        <taxon>Eukaryota</taxon>
        <taxon>Viridiplantae</taxon>
        <taxon>Streptophyta</taxon>
        <taxon>Embryophyta</taxon>
        <taxon>Tracheophyta</taxon>
        <taxon>Spermatophyta</taxon>
        <taxon>Magnoliopsida</taxon>
        <taxon>eudicotyledons</taxon>
        <taxon>Gunneridae</taxon>
        <taxon>Pentapetalae</taxon>
        <taxon>asterids</taxon>
        <taxon>campanulids</taxon>
        <taxon>Apiales</taxon>
        <taxon>Apiaceae</taxon>
        <taxon>Apioideae</taxon>
        <taxon>apioid superclade</taxon>
        <taxon>Tordylieae</taxon>
        <taxon>Tordyliinae</taxon>
        <taxon>Heracleum</taxon>
    </lineage>
</organism>
<dbReference type="SUPFAM" id="SSF55797">
    <property type="entry name" value="PR-1-like"/>
    <property type="match status" value="1"/>
</dbReference>
<dbReference type="CDD" id="cd05381">
    <property type="entry name" value="CAP_PR-1"/>
    <property type="match status" value="1"/>
</dbReference>
<evidence type="ECO:0000259" key="7">
    <source>
        <dbReference type="SMART" id="SM00198"/>
    </source>
</evidence>
<protein>
    <submittedName>
        <fullName evidence="8">Pathogenesis-related protein class I</fullName>
    </submittedName>
</protein>
<keyword evidence="4" id="KW-1015">Disulfide bond</keyword>
<reference evidence="8" key="1">
    <citation type="submission" date="2023-02" db="EMBL/GenBank/DDBJ databases">
        <title>Genome of toxic invasive species Heracleum sosnowskyi carries increased number of genes despite the absence of recent whole-genome duplications.</title>
        <authorList>
            <person name="Schelkunov M."/>
            <person name="Shtratnikova V."/>
            <person name="Makarenko M."/>
            <person name="Klepikova A."/>
            <person name="Omelchenko D."/>
            <person name="Novikova G."/>
            <person name="Obukhova E."/>
            <person name="Bogdanov V."/>
            <person name="Penin A."/>
            <person name="Logacheva M."/>
        </authorList>
    </citation>
    <scope>NUCLEOTIDE SEQUENCE</scope>
    <source>
        <strain evidence="8">Hsosn_3</strain>
        <tissue evidence="8">Leaf</tissue>
    </source>
</reference>
<dbReference type="PRINTS" id="PR00837">
    <property type="entry name" value="V5TPXLIKE"/>
</dbReference>
<feature type="signal peptide" evidence="6">
    <location>
        <begin position="1"/>
        <end position="25"/>
    </location>
</feature>
<keyword evidence="2 6" id="KW-0732">Signal</keyword>
<name>A0AAD8H8F3_9APIA</name>
<dbReference type="Gene3D" id="3.40.33.10">
    <property type="entry name" value="CAP"/>
    <property type="match status" value="1"/>
</dbReference>
<dbReference type="InterPro" id="IPR014044">
    <property type="entry name" value="CAP_dom"/>
</dbReference>
<dbReference type="InterPro" id="IPR035940">
    <property type="entry name" value="CAP_sf"/>
</dbReference>
<comment type="caution">
    <text evidence="8">The sequence shown here is derived from an EMBL/GenBank/DDBJ whole genome shotgun (WGS) entry which is preliminary data.</text>
</comment>
<evidence type="ECO:0000256" key="4">
    <source>
        <dbReference type="ARBA" id="ARBA00023157"/>
    </source>
</evidence>
<gene>
    <name evidence="8" type="ORF">POM88_038673</name>
</gene>
<dbReference type="InterPro" id="IPR018244">
    <property type="entry name" value="Allrgn_V5/Tpx1_CS"/>
</dbReference>
<evidence type="ECO:0000256" key="2">
    <source>
        <dbReference type="ARBA" id="ARBA00022729"/>
    </source>
</evidence>
<comment type="similarity">
    <text evidence="1">Belongs to the CRISP family.</text>
</comment>
<dbReference type="AlphaFoldDB" id="A0AAD8H8F3"/>
<dbReference type="EMBL" id="JAUIZM010000009">
    <property type="protein sequence ID" value="KAK1363112.1"/>
    <property type="molecule type" value="Genomic_DNA"/>
</dbReference>
<dbReference type="GO" id="GO:0005576">
    <property type="term" value="C:extracellular region"/>
    <property type="evidence" value="ECO:0007669"/>
    <property type="project" value="InterPro"/>
</dbReference>
<reference evidence="8" key="2">
    <citation type="submission" date="2023-05" db="EMBL/GenBank/DDBJ databases">
        <authorList>
            <person name="Schelkunov M.I."/>
        </authorList>
    </citation>
    <scope>NUCLEOTIDE SEQUENCE</scope>
    <source>
        <strain evidence="8">Hsosn_3</strain>
        <tissue evidence="8">Leaf</tissue>
    </source>
</reference>
<dbReference type="FunFam" id="3.40.33.10:FF:000006">
    <property type="entry name" value="Putative pathogenesis-related protein 1"/>
    <property type="match status" value="1"/>
</dbReference>
<keyword evidence="3" id="KW-0611">Plant defense</keyword>
<proteinExistence type="inferred from homology"/>
<sequence length="166" mass="18533">MGLPIKLSITLACALGFLMFHTSLAQNSPQDFLDAHNKARAAVNVGPMEWDDTVADYAWNYAYQRSGDCDLQHSGGEYGENLFEGGGGGFEFNAKDAVDAWVGEKQSYDYDSNSCAEGEQCGHYTQVVWRDSVRLGCARVKCRNNGWWFITCNYSPPGNYVQERPY</sequence>
<evidence type="ECO:0000256" key="5">
    <source>
        <dbReference type="ARBA" id="ARBA00023265"/>
    </source>
</evidence>
<dbReference type="InterPro" id="IPR001283">
    <property type="entry name" value="CRISP-related"/>
</dbReference>
<dbReference type="GO" id="GO:0098542">
    <property type="term" value="P:defense response to other organism"/>
    <property type="evidence" value="ECO:0007669"/>
    <property type="project" value="UniProtKB-ARBA"/>
</dbReference>
<dbReference type="SMART" id="SM00198">
    <property type="entry name" value="SCP"/>
    <property type="match status" value="1"/>
</dbReference>
<feature type="domain" description="SCP" evidence="7">
    <location>
        <begin position="27"/>
        <end position="162"/>
    </location>
</feature>